<keyword evidence="4 6" id="KW-1133">Transmembrane helix</keyword>
<gene>
    <name evidence="8" type="ORF">Prudu_022190</name>
</gene>
<feature type="transmembrane region" description="Helical" evidence="6">
    <location>
        <begin position="186"/>
        <end position="203"/>
    </location>
</feature>
<evidence type="ECO:0000313" key="8">
    <source>
        <dbReference type="EMBL" id="BBH09637.1"/>
    </source>
</evidence>
<dbReference type="Pfam" id="PF02453">
    <property type="entry name" value="Reticulon"/>
    <property type="match status" value="1"/>
</dbReference>
<evidence type="ECO:0000259" key="7">
    <source>
        <dbReference type="PROSITE" id="PS50845"/>
    </source>
</evidence>
<evidence type="ECO:0000256" key="2">
    <source>
        <dbReference type="ARBA" id="ARBA00022692"/>
    </source>
</evidence>
<dbReference type="PANTHER" id="PTHR10994">
    <property type="entry name" value="RETICULON"/>
    <property type="match status" value="1"/>
</dbReference>
<dbReference type="InterPro" id="IPR045064">
    <property type="entry name" value="Reticulon-like"/>
</dbReference>
<evidence type="ECO:0000256" key="6">
    <source>
        <dbReference type="RuleBase" id="RU363132"/>
    </source>
</evidence>
<evidence type="ECO:0000256" key="4">
    <source>
        <dbReference type="ARBA" id="ARBA00022989"/>
    </source>
</evidence>
<keyword evidence="3 6" id="KW-0256">Endoplasmic reticulum</keyword>
<dbReference type="EMBL" id="AP019304">
    <property type="protein sequence ID" value="BBH09637.1"/>
    <property type="molecule type" value="Genomic_DNA"/>
</dbReference>
<dbReference type="PANTHER" id="PTHR10994:SF154">
    <property type="entry name" value="RETICULON-LIKE PROTEIN B11"/>
    <property type="match status" value="1"/>
</dbReference>
<feature type="domain" description="Reticulon" evidence="7">
    <location>
        <begin position="177"/>
        <end position="363"/>
    </location>
</feature>
<organism evidence="8">
    <name type="scientific">Prunus dulcis</name>
    <name type="common">Almond</name>
    <name type="synonym">Amygdalus dulcis</name>
    <dbReference type="NCBI Taxonomy" id="3755"/>
    <lineage>
        <taxon>Eukaryota</taxon>
        <taxon>Viridiplantae</taxon>
        <taxon>Streptophyta</taxon>
        <taxon>Embryophyta</taxon>
        <taxon>Tracheophyta</taxon>
        <taxon>Spermatophyta</taxon>
        <taxon>Magnoliopsida</taxon>
        <taxon>eudicotyledons</taxon>
        <taxon>Gunneridae</taxon>
        <taxon>Pentapetalae</taxon>
        <taxon>rosids</taxon>
        <taxon>fabids</taxon>
        <taxon>Rosales</taxon>
        <taxon>Rosaceae</taxon>
        <taxon>Amygdaloideae</taxon>
        <taxon>Amygdaleae</taxon>
        <taxon>Prunus</taxon>
    </lineage>
</organism>
<feature type="transmembrane region" description="Helical" evidence="6">
    <location>
        <begin position="301"/>
        <end position="319"/>
    </location>
</feature>
<keyword evidence="2 6" id="KW-0812">Transmembrane</keyword>
<dbReference type="AlphaFoldDB" id="A0A4Y1S0X2"/>
<name>A0A4Y1S0X2_PRUDU</name>
<comment type="subcellular location">
    <subcellularLocation>
        <location evidence="1 6">Endoplasmic reticulum membrane</location>
        <topology evidence="1 6">Multi-pass membrane protein</topology>
    </subcellularLocation>
</comment>
<dbReference type="InterPro" id="IPR003388">
    <property type="entry name" value="Reticulon"/>
</dbReference>
<dbReference type="GO" id="GO:0009617">
    <property type="term" value="P:response to bacterium"/>
    <property type="evidence" value="ECO:0007669"/>
    <property type="project" value="InterPro"/>
</dbReference>
<accession>A0A4Y1S0X2</accession>
<evidence type="ECO:0000256" key="3">
    <source>
        <dbReference type="ARBA" id="ARBA00022824"/>
    </source>
</evidence>
<protein>
    <recommendedName>
        <fullName evidence="6">Reticulon-like protein</fullName>
    </recommendedName>
</protein>
<feature type="transmembrane region" description="Helical" evidence="6">
    <location>
        <begin position="209"/>
        <end position="229"/>
    </location>
</feature>
<dbReference type="GO" id="GO:0005789">
    <property type="term" value="C:endoplasmic reticulum membrane"/>
    <property type="evidence" value="ECO:0007669"/>
    <property type="project" value="UniProtKB-SubCell"/>
</dbReference>
<dbReference type="PROSITE" id="PS50845">
    <property type="entry name" value="RETICULON"/>
    <property type="match status" value="1"/>
</dbReference>
<proteinExistence type="predicted"/>
<evidence type="ECO:0000256" key="1">
    <source>
        <dbReference type="ARBA" id="ARBA00004477"/>
    </source>
</evidence>
<reference evidence="8" key="1">
    <citation type="journal article" date="2019" name="Science">
        <title>Mutation of a bHLH transcription factor allowed almond domestication.</title>
        <authorList>
            <person name="Sanchez-Perez R."/>
            <person name="Pavan S."/>
            <person name="Mazzeo R."/>
            <person name="Moldovan C."/>
            <person name="Aiese Cigliano R."/>
            <person name="Del Cueto J."/>
            <person name="Ricciardi F."/>
            <person name="Lotti C."/>
            <person name="Ricciardi L."/>
            <person name="Dicenta F."/>
            <person name="Lopez-Marques R.L."/>
            <person name="Lindberg Moller B."/>
        </authorList>
    </citation>
    <scope>NUCLEOTIDE SEQUENCE</scope>
</reference>
<sequence length="369" mass="41729">MLRVGPMSTDIQSDYSSVSALDLPHEFRGRSDRECQDLRLGRLWCPETCQDCGSADFMSPRPARIADQADYGPCILPERLELTWCHRGICRRDRLIIAFYIGFSVIAQVVEVHRIHHRASLNLHASKSVHPFCNFHLPPYQNTSPNYLFSLKTLISMGESVPPRRISVHQVLGGGHVADVLLWRKWSGGVLLLTSTASSWFLFERAGYNLLSFVANVLLLLVVILFLWAKSASLLNRPLPPFPDMEISEASVVKAADALHAWINRVLSIARDIAIGRNWKLFLQVAFCLWLVSYIGSFFNFLTLVYIGVVLSLSVPVVYDKYQGHIDEKLLVANRAIQTQYRKIDDSILKKIPLRSNKEKKGITELGKV</sequence>
<keyword evidence="5 6" id="KW-0472">Membrane</keyword>
<evidence type="ECO:0000256" key="5">
    <source>
        <dbReference type="ARBA" id="ARBA00023136"/>
    </source>
</evidence>